<feature type="region of interest" description="Disordered" evidence="1">
    <location>
        <begin position="1"/>
        <end position="20"/>
    </location>
</feature>
<sequence>MVEGTSDSDVDNDHVSSEHHNDTAYMQVSRTGVHTLQATSTSISLAGLRGLSRGQASKWTTDKCWDDSCSLLSQQGKLKLLPEVFEKHLFLREYPSARARQGHVLADVLPLLGPKGIIKKVEGACLAGRLPWMSDEQAPVIQQIRANNNFFRRPWFDCVEVQRIAANGREERAYAELRLLFEAEVSYAGLPHAPTPYAFIRWFRLALIRGDPGCVRVVYEAPARGADGVYEVIHLSSIVCRHHVVQNVMAKCTVYVSTFSPVRPV</sequence>
<reference evidence="2" key="1">
    <citation type="submission" date="2017-08" db="EMBL/GenBank/DDBJ databases">
        <authorList>
            <person name="Polle J.E."/>
            <person name="Barry K."/>
            <person name="Cushman J."/>
            <person name="Schmutz J."/>
            <person name="Tran D."/>
            <person name="Hathwaick L.T."/>
            <person name="Yim W.C."/>
            <person name="Jenkins J."/>
            <person name="Mckie-Krisberg Z.M."/>
            <person name="Prochnik S."/>
            <person name="Lindquist E."/>
            <person name="Dockter R.B."/>
            <person name="Adam C."/>
            <person name="Molina H."/>
            <person name="Bunkerborg J."/>
            <person name="Jin E."/>
            <person name="Buchheim M."/>
            <person name="Magnuson J."/>
        </authorList>
    </citation>
    <scope>NUCLEOTIDE SEQUENCE</scope>
    <source>
        <strain evidence="2">CCAP 19/18</strain>
    </source>
</reference>
<comment type="caution">
    <text evidence="2">The sequence shown here is derived from an EMBL/GenBank/DDBJ whole genome shotgun (WGS) entry which is preliminary data.</text>
</comment>
<feature type="compositionally biased region" description="Basic and acidic residues" evidence="1">
    <location>
        <begin position="11"/>
        <end position="20"/>
    </location>
</feature>
<proteinExistence type="predicted"/>
<dbReference type="EMBL" id="MU069881">
    <property type="protein sequence ID" value="KAF5832319.1"/>
    <property type="molecule type" value="Genomic_DNA"/>
</dbReference>
<keyword evidence="3" id="KW-1185">Reference proteome</keyword>
<evidence type="ECO:0000313" key="3">
    <source>
        <dbReference type="Proteomes" id="UP000815325"/>
    </source>
</evidence>
<feature type="compositionally biased region" description="Acidic residues" evidence="1">
    <location>
        <begin position="1"/>
        <end position="10"/>
    </location>
</feature>
<name>A0ABQ7GCM1_DUNSA</name>
<organism evidence="2 3">
    <name type="scientific">Dunaliella salina</name>
    <name type="common">Green alga</name>
    <name type="synonym">Protococcus salinus</name>
    <dbReference type="NCBI Taxonomy" id="3046"/>
    <lineage>
        <taxon>Eukaryota</taxon>
        <taxon>Viridiplantae</taxon>
        <taxon>Chlorophyta</taxon>
        <taxon>core chlorophytes</taxon>
        <taxon>Chlorophyceae</taxon>
        <taxon>CS clade</taxon>
        <taxon>Chlamydomonadales</taxon>
        <taxon>Dunaliellaceae</taxon>
        <taxon>Dunaliella</taxon>
    </lineage>
</organism>
<protein>
    <submittedName>
        <fullName evidence="2">Uncharacterized protein</fullName>
    </submittedName>
</protein>
<evidence type="ECO:0000256" key="1">
    <source>
        <dbReference type="SAM" id="MobiDB-lite"/>
    </source>
</evidence>
<accession>A0ABQ7GCM1</accession>
<dbReference type="Proteomes" id="UP000815325">
    <property type="component" value="Unassembled WGS sequence"/>
</dbReference>
<evidence type="ECO:0000313" key="2">
    <source>
        <dbReference type="EMBL" id="KAF5832319.1"/>
    </source>
</evidence>
<gene>
    <name evidence="2" type="ORF">DUNSADRAFT_11795</name>
</gene>